<evidence type="ECO:0000256" key="2">
    <source>
        <dbReference type="ARBA" id="ARBA00022448"/>
    </source>
</evidence>
<keyword evidence="13" id="KW-1185">Reference proteome</keyword>
<proteinExistence type="inferred from homology"/>
<dbReference type="GO" id="GO:0005886">
    <property type="term" value="C:plasma membrane"/>
    <property type="evidence" value="ECO:0007669"/>
    <property type="project" value="UniProtKB-SubCell"/>
</dbReference>
<feature type="region of interest" description="Disordered" evidence="10">
    <location>
        <begin position="171"/>
        <end position="190"/>
    </location>
</feature>
<dbReference type="GO" id="GO:0022857">
    <property type="term" value="F:transmembrane transporter activity"/>
    <property type="evidence" value="ECO:0007669"/>
    <property type="project" value="UniProtKB-UniRule"/>
</dbReference>
<evidence type="ECO:0000256" key="1">
    <source>
        <dbReference type="ARBA" id="ARBA00004429"/>
    </source>
</evidence>
<evidence type="ECO:0000313" key="12">
    <source>
        <dbReference type="EMBL" id="ARU58779.1"/>
    </source>
</evidence>
<feature type="transmembrane region" description="Helical" evidence="9">
    <location>
        <begin position="21"/>
        <end position="40"/>
    </location>
</feature>
<keyword evidence="6 9" id="KW-1133">Transmembrane helix</keyword>
<protein>
    <recommendedName>
        <fullName evidence="9">TRAP transporter small permease protein</fullName>
    </recommendedName>
</protein>
<evidence type="ECO:0000256" key="9">
    <source>
        <dbReference type="RuleBase" id="RU369079"/>
    </source>
</evidence>
<evidence type="ECO:0000256" key="10">
    <source>
        <dbReference type="SAM" id="MobiDB-lite"/>
    </source>
</evidence>
<feature type="domain" description="Tripartite ATP-independent periplasmic transporters DctQ component" evidence="11">
    <location>
        <begin position="28"/>
        <end position="161"/>
    </location>
</feature>
<sequence>MIGQRVLHYLDRFTEATGTTLVWLNVLLVISMCLVVMLRYVFNHSSIPLQEATMYLHGTLFMLGAAYTLKHNEHVRVDILYQRFSAKGKAIVNCLGTVILLLPMLLFILIYSWPYVTASWDILETSQEANGLPLVFVLKSLIPAMVVLLLIQAIAEIIRNLSTIFAATSTTTTTTPTNTASKTTASTFKD</sequence>
<name>A0A1Y0IF76_9GAMM</name>
<accession>A0A1Y0IF76</accession>
<dbReference type="EMBL" id="CP021425">
    <property type="protein sequence ID" value="ARU58779.1"/>
    <property type="molecule type" value="Genomic_DNA"/>
</dbReference>
<evidence type="ECO:0000256" key="3">
    <source>
        <dbReference type="ARBA" id="ARBA00022475"/>
    </source>
</evidence>
<keyword evidence="4 9" id="KW-0997">Cell inner membrane</keyword>
<evidence type="ECO:0000313" key="13">
    <source>
        <dbReference type="Proteomes" id="UP000196027"/>
    </source>
</evidence>
<dbReference type="InterPro" id="IPR055348">
    <property type="entry name" value="DctQ"/>
</dbReference>
<evidence type="ECO:0000256" key="4">
    <source>
        <dbReference type="ARBA" id="ARBA00022519"/>
    </source>
</evidence>
<comment type="subcellular location">
    <subcellularLocation>
        <location evidence="1 9">Cell inner membrane</location>
        <topology evidence="1 9">Multi-pass membrane protein</topology>
    </subcellularLocation>
</comment>
<gene>
    <name evidence="12" type="ORF">OLMES_4790</name>
</gene>
<dbReference type="KEGG" id="ome:OLMES_4790"/>
<dbReference type="AlphaFoldDB" id="A0A1Y0IF76"/>
<keyword evidence="7 9" id="KW-0472">Membrane</keyword>
<dbReference type="Proteomes" id="UP000196027">
    <property type="component" value="Chromosome"/>
</dbReference>
<dbReference type="InterPro" id="IPR007387">
    <property type="entry name" value="TRAP_DctQ"/>
</dbReference>
<keyword evidence="2 9" id="KW-0813">Transport</keyword>
<feature type="transmembrane region" description="Helical" evidence="9">
    <location>
        <begin position="52"/>
        <end position="69"/>
    </location>
</feature>
<comment type="similarity">
    <text evidence="8 9">Belongs to the TRAP transporter small permease family.</text>
</comment>
<dbReference type="PANTHER" id="PTHR35011">
    <property type="entry name" value="2,3-DIKETO-L-GULONATE TRAP TRANSPORTER SMALL PERMEASE PROTEIN YIAM"/>
    <property type="match status" value="1"/>
</dbReference>
<evidence type="ECO:0000256" key="7">
    <source>
        <dbReference type="ARBA" id="ARBA00023136"/>
    </source>
</evidence>
<feature type="transmembrane region" description="Helical" evidence="9">
    <location>
        <begin position="131"/>
        <end position="151"/>
    </location>
</feature>
<dbReference type="Pfam" id="PF04290">
    <property type="entry name" value="DctQ"/>
    <property type="match status" value="1"/>
</dbReference>
<keyword evidence="5 9" id="KW-0812">Transmembrane</keyword>
<organism evidence="12 13">
    <name type="scientific">Oleiphilus messinensis</name>
    <dbReference type="NCBI Taxonomy" id="141451"/>
    <lineage>
        <taxon>Bacteria</taxon>
        <taxon>Pseudomonadati</taxon>
        <taxon>Pseudomonadota</taxon>
        <taxon>Gammaproteobacteria</taxon>
        <taxon>Oceanospirillales</taxon>
        <taxon>Oleiphilaceae</taxon>
        <taxon>Oleiphilus</taxon>
    </lineage>
</organism>
<evidence type="ECO:0000256" key="6">
    <source>
        <dbReference type="ARBA" id="ARBA00022989"/>
    </source>
</evidence>
<evidence type="ECO:0000259" key="11">
    <source>
        <dbReference type="Pfam" id="PF04290"/>
    </source>
</evidence>
<keyword evidence="3" id="KW-1003">Cell membrane</keyword>
<comment type="function">
    <text evidence="9">Part of the tripartite ATP-independent periplasmic (TRAP) transport system.</text>
</comment>
<dbReference type="PANTHER" id="PTHR35011:SF4">
    <property type="entry name" value="SLL1102 PROTEIN"/>
    <property type="match status" value="1"/>
</dbReference>
<evidence type="ECO:0000256" key="8">
    <source>
        <dbReference type="ARBA" id="ARBA00038436"/>
    </source>
</evidence>
<comment type="subunit">
    <text evidence="9">The complex comprises the extracytoplasmic solute receptor protein and the two transmembrane proteins.</text>
</comment>
<evidence type="ECO:0000256" key="5">
    <source>
        <dbReference type="ARBA" id="ARBA00022692"/>
    </source>
</evidence>
<dbReference type="RefSeq" id="WP_087463520.1">
    <property type="nucleotide sequence ID" value="NZ_CP021425.1"/>
</dbReference>
<reference evidence="12 13" key="1">
    <citation type="submission" date="2017-05" db="EMBL/GenBank/DDBJ databases">
        <title>Genomic insights into alkan degradation activity of Oleiphilus messinensis.</title>
        <authorList>
            <person name="Kozyavkin S.A."/>
            <person name="Slesarev A.I."/>
            <person name="Golyshin P.N."/>
            <person name="Korzhenkov A."/>
            <person name="Golyshina O.N."/>
            <person name="Toshchakov S.V."/>
        </authorList>
    </citation>
    <scope>NUCLEOTIDE SEQUENCE [LARGE SCALE GENOMIC DNA]</scope>
    <source>
        <strain evidence="12 13">ME102</strain>
    </source>
</reference>
<feature type="transmembrane region" description="Helical" evidence="9">
    <location>
        <begin position="90"/>
        <end position="111"/>
    </location>
</feature>
<dbReference type="OrthoDB" id="9795655at2"/>